<comment type="function">
    <text evidence="12">The phosphoenolpyruvate-dependent sugar phosphotransferase system (sugar PTS), a major carbohydrate active transport system, catalyzes the phosphorylation of incoming sugar substrates concomitantly with their translocation across the cell membrane. This system is involved in sucrose transport.</text>
</comment>
<dbReference type="InterPro" id="IPR001127">
    <property type="entry name" value="PTS_EIIA_1_perm"/>
</dbReference>
<evidence type="ECO:0000256" key="17">
    <source>
        <dbReference type="SAM" id="Phobius"/>
    </source>
</evidence>
<evidence type="ECO:0000256" key="1">
    <source>
        <dbReference type="ARBA" id="ARBA00004651"/>
    </source>
</evidence>
<evidence type="ECO:0000256" key="10">
    <source>
        <dbReference type="ARBA" id="ARBA00023136"/>
    </source>
</evidence>
<keyword evidence="3" id="KW-1003">Cell membrane</keyword>
<feature type="transmembrane region" description="Helical" evidence="17">
    <location>
        <begin position="377"/>
        <end position="394"/>
    </location>
</feature>
<dbReference type="NCBIfam" id="NF008236">
    <property type="entry name" value="PRK11007.1"/>
    <property type="match status" value="1"/>
</dbReference>
<evidence type="ECO:0000256" key="9">
    <source>
        <dbReference type="ARBA" id="ARBA00022989"/>
    </source>
</evidence>
<keyword evidence="9 17" id="KW-1133">Transmembrane helix</keyword>
<dbReference type="NCBIfam" id="TIGR00826">
    <property type="entry name" value="EIIB_glc"/>
    <property type="match status" value="1"/>
</dbReference>
<evidence type="ECO:0000256" key="8">
    <source>
        <dbReference type="ARBA" id="ARBA00022777"/>
    </source>
</evidence>
<dbReference type="InterPro" id="IPR050558">
    <property type="entry name" value="PTS_Sugar-Specific_Components"/>
</dbReference>
<dbReference type="GO" id="GO:0015574">
    <property type="term" value="F:trehalose transmembrane transporter activity"/>
    <property type="evidence" value="ECO:0007669"/>
    <property type="project" value="InterPro"/>
</dbReference>
<dbReference type="FunFam" id="3.30.1360.60:FF:000001">
    <property type="entry name" value="PTS system glucose-specific IIBC component PtsG"/>
    <property type="match status" value="1"/>
</dbReference>
<keyword evidence="10 17" id="KW-0472">Membrane</keyword>
<dbReference type="Pfam" id="PF00367">
    <property type="entry name" value="PTS_EIIB"/>
    <property type="match status" value="1"/>
</dbReference>
<dbReference type="GO" id="GO:0016301">
    <property type="term" value="F:kinase activity"/>
    <property type="evidence" value="ECO:0007669"/>
    <property type="project" value="UniProtKB-KW"/>
</dbReference>
<dbReference type="Proteomes" id="UP000198604">
    <property type="component" value="Unassembled WGS sequence"/>
</dbReference>
<feature type="domain" description="PTS EIIB type-1" evidence="19">
    <location>
        <begin position="55"/>
        <end position="137"/>
    </location>
</feature>
<dbReference type="NCBIfam" id="TIGR01992">
    <property type="entry name" value="PTS-IIBC-Tre"/>
    <property type="match status" value="1"/>
</dbReference>
<dbReference type="PROSITE" id="PS51103">
    <property type="entry name" value="PTS_EIIC_TYPE_1"/>
    <property type="match status" value="1"/>
</dbReference>
<evidence type="ECO:0000256" key="16">
    <source>
        <dbReference type="PROSITE-ProRule" id="PRU00421"/>
    </source>
</evidence>
<evidence type="ECO:0000256" key="15">
    <source>
        <dbReference type="ARBA" id="ARBA00081008"/>
    </source>
</evidence>
<keyword evidence="5" id="KW-0808">Transferase</keyword>
<feature type="active site" description="Phosphocysteine intermediate; for EIIB activity" evidence="16">
    <location>
        <position position="77"/>
    </location>
</feature>
<evidence type="ECO:0000259" key="18">
    <source>
        <dbReference type="PROSITE" id="PS51093"/>
    </source>
</evidence>
<dbReference type="EC" id="2.7.1.211" evidence="11"/>
<dbReference type="InterPro" id="IPR013013">
    <property type="entry name" value="PTS_EIIC_1"/>
</dbReference>
<dbReference type="PANTHER" id="PTHR30175">
    <property type="entry name" value="PHOSPHOTRANSFERASE SYSTEM TRANSPORT PROTEIN"/>
    <property type="match status" value="1"/>
</dbReference>
<dbReference type="GO" id="GO:0090589">
    <property type="term" value="F:protein-phosphocysteine-trehalose phosphotransferase system transporter activity"/>
    <property type="evidence" value="ECO:0007669"/>
    <property type="project" value="TreeGrafter"/>
</dbReference>
<evidence type="ECO:0000256" key="13">
    <source>
        <dbReference type="ARBA" id="ARBA00048931"/>
    </source>
</evidence>
<dbReference type="FunFam" id="2.70.70.10:FF:000001">
    <property type="entry name" value="PTS system glucose-specific IIA component"/>
    <property type="match status" value="1"/>
</dbReference>
<evidence type="ECO:0000256" key="11">
    <source>
        <dbReference type="ARBA" id="ARBA00044053"/>
    </source>
</evidence>
<accession>A0A0E4CS18</accession>
<keyword evidence="22" id="KW-1185">Reference proteome</keyword>
<keyword evidence="8" id="KW-0418">Kinase</keyword>
<dbReference type="PROSITE" id="PS51098">
    <property type="entry name" value="PTS_EIIB_TYPE_1"/>
    <property type="match status" value="1"/>
</dbReference>
<evidence type="ECO:0000259" key="20">
    <source>
        <dbReference type="PROSITE" id="PS51103"/>
    </source>
</evidence>
<comment type="catalytic activity">
    <reaction evidence="13">
        <text>N(pros)-phospho-L-histidyl-[protein](out) + sucrose = sucrose 6(G)-phosphate(in) + L-histidyl-[protein]</text>
        <dbReference type="Rhea" id="RHEA:49236"/>
        <dbReference type="Rhea" id="RHEA-COMP:9745"/>
        <dbReference type="Rhea" id="RHEA-COMP:9746"/>
        <dbReference type="ChEBI" id="CHEBI:17992"/>
        <dbReference type="ChEBI" id="CHEBI:29979"/>
        <dbReference type="ChEBI" id="CHEBI:64837"/>
        <dbReference type="ChEBI" id="CHEBI:91002"/>
        <dbReference type="EC" id="2.7.1.211"/>
    </reaction>
</comment>
<dbReference type="InterPro" id="IPR018113">
    <property type="entry name" value="PTrfase_EIIB_Cys"/>
</dbReference>
<evidence type="ECO:0000256" key="14">
    <source>
        <dbReference type="ARBA" id="ARBA00074554"/>
    </source>
</evidence>
<feature type="transmembrane region" description="Helical" evidence="17">
    <location>
        <begin position="329"/>
        <end position="348"/>
    </location>
</feature>
<dbReference type="Gene3D" id="3.30.1360.60">
    <property type="entry name" value="Glucose permease domain IIB"/>
    <property type="match status" value="1"/>
</dbReference>
<dbReference type="GO" id="GO:0008982">
    <property type="term" value="F:protein-N(PI)-phosphohistidine-sugar phosphotransferase activity"/>
    <property type="evidence" value="ECO:0007669"/>
    <property type="project" value="InterPro"/>
</dbReference>
<evidence type="ECO:0000256" key="7">
    <source>
        <dbReference type="ARBA" id="ARBA00022692"/>
    </source>
</evidence>
<dbReference type="InterPro" id="IPR036878">
    <property type="entry name" value="Glu_permease_IIB"/>
</dbReference>
<dbReference type="PROSITE" id="PS01035">
    <property type="entry name" value="PTS_EIIB_TYPE_1_CYS"/>
    <property type="match status" value="1"/>
</dbReference>
<dbReference type="Pfam" id="PF02378">
    <property type="entry name" value="PTS_EIIC"/>
    <property type="match status" value="1"/>
</dbReference>
<dbReference type="Pfam" id="PF00358">
    <property type="entry name" value="PTS_EIIA_1"/>
    <property type="match status" value="1"/>
</dbReference>
<feature type="transmembrane region" description="Helical" evidence="17">
    <location>
        <begin position="513"/>
        <end position="534"/>
    </location>
</feature>
<dbReference type="SUPFAM" id="SSF55604">
    <property type="entry name" value="Glucose permease domain IIB"/>
    <property type="match status" value="1"/>
</dbReference>
<keyword evidence="4" id="KW-0762">Sugar transport</keyword>
<feature type="transmembrane region" description="Helical" evidence="17">
    <location>
        <begin position="299"/>
        <end position="322"/>
    </location>
</feature>
<organism evidence="21 22">
    <name type="scientific">Streptococcus varani</name>
    <dbReference type="NCBI Taxonomy" id="1608583"/>
    <lineage>
        <taxon>Bacteria</taxon>
        <taxon>Bacillati</taxon>
        <taxon>Bacillota</taxon>
        <taxon>Bacilli</taxon>
        <taxon>Lactobacillales</taxon>
        <taxon>Streptococcaceae</taxon>
        <taxon>Streptococcus</taxon>
    </lineage>
</organism>
<feature type="transmembrane region" description="Helical" evidence="17">
    <location>
        <begin position="414"/>
        <end position="433"/>
    </location>
</feature>
<dbReference type="InterPro" id="IPR011055">
    <property type="entry name" value="Dup_hybrid_motif"/>
</dbReference>
<evidence type="ECO:0000313" key="21">
    <source>
        <dbReference type="EMBL" id="CQR24106.1"/>
    </source>
</evidence>
<evidence type="ECO:0000313" key="22">
    <source>
        <dbReference type="Proteomes" id="UP000198604"/>
    </source>
</evidence>
<name>A0A0E4CS18_9STRE</name>
<keyword evidence="2" id="KW-0813">Transport</keyword>
<dbReference type="SUPFAM" id="SSF51261">
    <property type="entry name" value="Duplicated hybrid motif"/>
    <property type="match status" value="1"/>
</dbReference>
<proteinExistence type="predicted"/>
<reference evidence="22" key="1">
    <citation type="submission" date="2015-03" db="EMBL/GenBank/DDBJ databases">
        <authorList>
            <person name="Urmite Genomes"/>
        </authorList>
    </citation>
    <scope>NUCLEOTIDE SEQUENCE [LARGE SCALE GENOMIC DNA]</scope>
    <source>
        <strain evidence="22">FF10</strain>
    </source>
</reference>
<feature type="transmembrane region" description="Helical" evidence="17">
    <location>
        <begin position="155"/>
        <end position="179"/>
    </location>
</feature>
<dbReference type="InterPro" id="IPR001996">
    <property type="entry name" value="PTS_IIB_1"/>
</dbReference>
<feature type="domain" description="PTS EIIA type-1" evidence="18">
    <location>
        <begin position="590"/>
        <end position="694"/>
    </location>
</feature>
<dbReference type="InterPro" id="IPR011296">
    <property type="entry name" value="PTS_IIBC_treh"/>
</dbReference>
<dbReference type="GO" id="GO:0005886">
    <property type="term" value="C:plasma membrane"/>
    <property type="evidence" value="ECO:0007669"/>
    <property type="project" value="UniProtKB-SubCell"/>
</dbReference>
<evidence type="ECO:0000256" key="5">
    <source>
        <dbReference type="ARBA" id="ARBA00022679"/>
    </source>
</evidence>
<dbReference type="AlphaFoldDB" id="A0A0E4CS18"/>
<dbReference type="NCBIfam" id="TIGR00830">
    <property type="entry name" value="PTBA"/>
    <property type="match status" value="1"/>
</dbReference>
<evidence type="ECO:0000259" key="19">
    <source>
        <dbReference type="PROSITE" id="PS51098"/>
    </source>
</evidence>
<dbReference type="PANTHER" id="PTHR30175:SF4">
    <property type="entry name" value="PTS SYSTEM TREHALOSE-SPECIFIC EIIBC COMPONENT"/>
    <property type="match status" value="1"/>
</dbReference>
<evidence type="ECO:0000256" key="2">
    <source>
        <dbReference type="ARBA" id="ARBA00022448"/>
    </source>
</evidence>
<dbReference type="EMBL" id="CTEN01000001">
    <property type="protein sequence ID" value="CQR24106.1"/>
    <property type="molecule type" value="Genomic_DNA"/>
</dbReference>
<comment type="subcellular location">
    <subcellularLocation>
        <location evidence="1">Cell membrane</location>
        <topology evidence="1">Multi-pass membrane protein</topology>
    </subcellularLocation>
</comment>
<dbReference type="PROSITE" id="PS00371">
    <property type="entry name" value="PTS_EIIA_TYPE_1_HIS"/>
    <property type="match status" value="1"/>
</dbReference>
<feature type="transmembrane region" description="Helical" evidence="17">
    <location>
        <begin position="469"/>
        <end position="492"/>
    </location>
</feature>
<sequence>MSFLLHFILQRGEKKFFEKKLAIELEIGYNNSVMICTYKSNSITTIKGEIMGKFESDAKTLLQAVGGKDNVAAVSHCATRMRFVLNDDSKADIKAIENLSAVKGTFTNAGQFQVIIGNDVPIFYNDFSAVSGIEGVSKEAAKSAAKKNLNPVQRVLTMLAEIFTPIIPAIIVGGLILGFRNVLESVGMEWLGQQVADGAKVFDADGNPVWNTITMVSPFWSGVNHFLWLPGEAIFHFLPVGITWSVTRKMGTTQILGIILGICLVSPQLLNAYAVAGTPAKEIAENWVWNFGSFTVNRIGYQAQVIPALLAGLALANLEIFWRKRIPEVVSMIFVPFLSLLPALILAHTVLGPFGWWLGQGLSTVVLAGLTGPFKWLFGAIFGSLYAPLVITGLHHMTNAIDTQLIADAGGTGLWPMIALSNIAQGSAVLAYYFMNRHSEKEAQISLPAAISAYLGVTEPALFGVNVKYIYPFVAALIGSGIAGLLSTSLNITANAIGVGGLPGILAIKANSWGAFLLAMLVAIVVPFILTFFFRKAGILTKAEDAAKADFVEAPVAALTPATEEHASASSLPILSPLTGEAKELSTANDPVFAQGLMGQGVLIQPTEGKLLAPVDGTISVLFPTKHAVGMVSTDGVELLMHIGMDTVNLEGQGFTAHVVQGDTVKAGDLLITFDMEAIKAAGYLTETPVIVTNQDTFAPADLLALPSNVIAGQALMKALKK</sequence>
<evidence type="ECO:0000256" key="6">
    <source>
        <dbReference type="ARBA" id="ARBA00022683"/>
    </source>
</evidence>
<keyword evidence="6" id="KW-0598">Phosphotransferase system</keyword>
<dbReference type="Gene3D" id="2.70.70.10">
    <property type="entry name" value="Glucose Permease (Domain IIA)"/>
    <property type="match status" value="1"/>
</dbReference>
<protein>
    <recommendedName>
        <fullName evidence="14">PTS system sucrose-specific EIIBCA component</fullName>
        <ecNumber evidence="11">2.7.1.211</ecNumber>
    </recommendedName>
    <alternativeName>
        <fullName evidence="15">EIIBCA-Scr</fullName>
    </alternativeName>
</protein>
<feature type="transmembrane region" description="Helical" evidence="17">
    <location>
        <begin position="258"/>
        <end position="279"/>
    </location>
</feature>
<dbReference type="InterPro" id="IPR003352">
    <property type="entry name" value="PTS_EIIC"/>
</dbReference>
<gene>
    <name evidence="21" type="ORF">BN1356_00469</name>
</gene>
<evidence type="ECO:0000256" key="3">
    <source>
        <dbReference type="ARBA" id="ARBA00022475"/>
    </source>
</evidence>
<feature type="transmembrane region" description="Helical" evidence="17">
    <location>
        <begin position="445"/>
        <end position="463"/>
    </location>
</feature>
<evidence type="ECO:0000256" key="4">
    <source>
        <dbReference type="ARBA" id="ARBA00022597"/>
    </source>
</evidence>
<evidence type="ECO:0000256" key="12">
    <source>
        <dbReference type="ARBA" id="ARBA00045139"/>
    </source>
</evidence>
<feature type="domain" description="PTS EIIC type-1" evidence="20">
    <location>
        <begin position="157"/>
        <end position="550"/>
    </location>
</feature>
<keyword evidence="7 17" id="KW-0812">Transmembrane</keyword>
<dbReference type="PROSITE" id="PS51093">
    <property type="entry name" value="PTS_EIIA_TYPE_1"/>
    <property type="match status" value="1"/>
</dbReference>
<dbReference type="GO" id="GO:0009401">
    <property type="term" value="P:phosphoenolpyruvate-dependent sugar phosphotransferase system"/>
    <property type="evidence" value="ECO:0007669"/>
    <property type="project" value="UniProtKB-KW"/>
</dbReference>
<dbReference type="CDD" id="cd00212">
    <property type="entry name" value="PTS_IIB_glc"/>
    <property type="match status" value="1"/>
</dbReference>
<dbReference type="STRING" id="1608583.BN1356_00469"/>